<dbReference type="AlphaFoldDB" id="A0A7S3TXI5"/>
<organism evidence="2">
    <name type="scientific">Emiliania huxleyi</name>
    <name type="common">Coccolithophore</name>
    <name type="synonym">Pontosphaera huxleyi</name>
    <dbReference type="NCBI Taxonomy" id="2903"/>
    <lineage>
        <taxon>Eukaryota</taxon>
        <taxon>Haptista</taxon>
        <taxon>Haptophyta</taxon>
        <taxon>Prymnesiophyceae</taxon>
        <taxon>Isochrysidales</taxon>
        <taxon>Noelaerhabdaceae</taxon>
        <taxon>Emiliania</taxon>
    </lineage>
</organism>
<name>A0A7S3TXI5_EMIHU</name>
<proteinExistence type="predicted"/>
<protein>
    <recommendedName>
        <fullName evidence="3">Sulfotransferase domain-containing protein</fullName>
    </recommendedName>
</protein>
<evidence type="ECO:0000256" key="1">
    <source>
        <dbReference type="SAM" id="MobiDB-lite"/>
    </source>
</evidence>
<gene>
    <name evidence="2" type="ORF">EHUX00137_LOCUS45548</name>
</gene>
<reference evidence="2" key="1">
    <citation type="submission" date="2021-01" db="EMBL/GenBank/DDBJ databases">
        <authorList>
            <person name="Corre E."/>
            <person name="Pelletier E."/>
            <person name="Niang G."/>
            <person name="Scheremetjew M."/>
            <person name="Finn R."/>
            <person name="Kale V."/>
            <person name="Holt S."/>
            <person name="Cochrane G."/>
            <person name="Meng A."/>
            <person name="Brown T."/>
            <person name="Cohen L."/>
        </authorList>
    </citation>
    <scope>NUCLEOTIDE SEQUENCE</scope>
    <source>
        <strain evidence="2">379</strain>
    </source>
</reference>
<accession>A0A7S3TXI5</accession>
<evidence type="ECO:0000313" key="2">
    <source>
        <dbReference type="EMBL" id="CAE0596409.1"/>
    </source>
</evidence>
<sequence>MGALALPGEPPLALISTCCGASTFAYDFTKVLMEAAGVPLIQTEKELNKKQPMRTALESLNLTADISVPEGLAALYQESRRRSKYLLFVGEARNDRWLSYLQPEFTASLAQLRARTVLLYRNPLDLFLCRVNDCFEHSGVAEPVFRNGTRSRLCFARRKAREPQLVRILDFAKAQRRMPADPSGCARTHWCHRPPIMPFLSPTTAYTHPGRGAAPSRRVQDAHRRSSAHPLRSASPSTKACRPASGLNEYLLAHGLGEDHAIPMFAVEELAAFEYEETAGALTDLAINQWRLLLNTFGVTLRPQAIQTEMQRVVSRMGPRVDVPYSDRLWLESDNAAYVAGVKRLVDRFGYRRPSENATLLDWSGAHSSWEEQSLS</sequence>
<dbReference type="EMBL" id="HBIR01058593">
    <property type="protein sequence ID" value="CAE0596409.1"/>
    <property type="molecule type" value="Transcribed_RNA"/>
</dbReference>
<feature type="region of interest" description="Disordered" evidence="1">
    <location>
        <begin position="202"/>
        <end position="240"/>
    </location>
</feature>
<evidence type="ECO:0008006" key="3">
    <source>
        <dbReference type="Google" id="ProtNLM"/>
    </source>
</evidence>